<dbReference type="Proteomes" id="UP000054477">
    <property type="component" value="Unassembled WGS sequence"/>
</dbReference>
<keyword evidence="1" id="KW-0812">Transmembrane</keyword>
<evidence type="ECO:0000313" key="2">
    <source>
        <dbReference type="EMBL" id="KIJ97948.1"/>
    </source>
</evidence>
<feature type="non-terminal residue" evidence="2">
    <location>
        <position position="1"/>
    </location>
</feature>
<dbReference type="EMBL" id="KN838680">
    <property type="protein sequence ID" value="KIJ97948.1"/>
    <property type="molecule type" value="Genomic_DNA"/>
</dbReference>
<proteinExistence type="predicted"/>
<evidence type="ECO:0000313" key="3">
    <source>
        <dbReference type="Proteomes" id="UP000054477"/>
    </source>
</evidence>
<organism evidence="2 3">
    <name type="scientific">Laccaria amethystina LaAM-08-1</name>
    <dbReference type="NCBI Taxonomy" id="1095629"/>
    <lineage>
        <taxon>Eukaryota</taxon>
        <taxon>Fungi</taxon>
        <taxon>Dikarya</taxon>
        <taxon>Basidiomycota</taxon>
        <taxon>Agaricomycotina</taxon>
        <taxon>Agaricomycetes</taxon>
        <taxon>Agaricomycetidae</taxon>
        <taxon>Agaricales</taxon>
        <taxon>Agaricineae</taxon>
        <taxon>Hydnangiaceae</taxon>
        <taxon>Laccaria</taxon>
    </lineage>
</organism>
<sequence length="99" mass="10630">LLNTLGTLFSLWWISFVFYFMQSIWRTSWWSDSDSGSQVPAPDANPQSPSTLEIMAEYGGKALFSLGVIAIGVLVGAAGCLIFLMTTAVAAIGAFNMMA</sequence>
<dbReference type="HOGENOM" id="CLU_2326333_0_0_1"/>
<reference evidence="3" key="2">
    <citation type="submission" date="2015-01" db="EMBL/GenBank/DDBJ databases">
        <title>Evolutionary Origins and Diversification of the Mycorrhizal Mutualists.</title>
        <authorList>
            <consortium name="DOE Joint Genome Institute"/>
            <consortium name="Mycorrhizal Genomics Consortium"/>
            <person name="Kohler A."/>
            <person name="Kuo A."/>
            <person name="Nagy L.G."/>
            <person name="Floudas D."/>
            <person name="Copeland A."/>
            <person name="Barry K.W."/>
            <person name="Cichocki N."/>
            <person name="Veneault-Fourrey C."/>
            <person name="LaButti K."/>
            <person name="Lindquist E.A."/>
            <person name="Lipzen A."/>
            <person name="Lundell T."/>
            <person name="Morin E."/>
            <person name="Murat C."/>
            <person name="Riley R."/>
            <person name="Ohm R."/>
            <person name="Sun H."/>
            <person name="Tunlid A."/>
            <person name="Henrissat B."/>
            <person name="Grigoriev I.V."/>
            <person name="Hibbett D.S."/>
            <person name="Martin F."/>
        </authorList>
    </citation>
    <scope>NUCLEOTIDE SEQUENCE [LARGE SCALE GENOMIC DNA]</scope>
    <source>
        <strain evidence="3">LaAM-08-1</strain>
    </source>
</reference>
<dbReference type="AlphaFoldDB" id="A0A0C9X983"/>
<keyword evidence="1" id="KW-0472">Membrane</keyword>
<evidence type="ECO:0000256" key="1">
    <source>
        <dbReference type="SAM" id="Phobius"/>
    </source>
</evidence>
<feature type="transmembrane region" description="Helical" evidence="1">
    <location>
        <begin position="62"/>
        <end position="95"/>
    </location>
</feature>
<feature type="transmembrane region" description="Helical" evidence="1">
    <location>
        <begin position="7"/>
        <end position="25"/>
    </location>
</feature>
<accession>A0A0C9X983</accession>
<gene>
    <name evidence="2" type="ORF">K443DRAFT_104733</name>
</gene>
<reference evidence="2 3" key="1">
    <citation type="submission" date="2014-04" db="EMBL/GenBank/DDBJ databases">
        <authorList>
            <consortium name="DOE Joint Genome Institute"/>
            <person name="Kuo A."/>
            <person name="Kohler A."/>
            <person name="Nagy L.G."/>
            <person name="Floudas D."/>
            <person name="Copeland A."/>
            <person name="Barry K.W."/>
            <person name="Cichocki N."/>
            <person name="Veneault-Fourrey C."/>
            <person name="LaButti K."/>
            <person name="Lindquist E.A."/>
            <person name="Lipzen A."/>
            <person name="Lundell T."/>
            <person name="Morin E."/>
            <person name="Murat C."/>
            <person name="Sun H."/>
            <person name="Tunlid A."/>
            <person name="Henrissat B."/>
            <person name="Grigoriev I.V."/>
            <person name="Hibbett D.S."/>
            <person name="Martin F."/>
            <person name="Nordberg H.P."/>
            <person name="Cantor M.N."/>
            <person name="Hua S.X."/>
        </authorList>
    </citation>
    <scope>NUCLEOTIDE SEQUENCE [LARGE SCALE GENOMIC DNA]</scope>
    <source>
        <strain evidence="2 3">LaAM-08-1</strain>
    </source>
</reference>
<keyword evidence="1" id="KW-1133">Transmembrane helix</keyword>
<name>A0A0C9X983_9AGAR</name>
<protein>
    <submittedName>
        <fullName evidence="2">Unplaced genomic scaffold K443scaffold_145, whole genome shotgun sequence</fullName>
    </submittedName>
</protein>
<keyword evidence="3" id="KW-1185">Reference proteome</keyword>